<dbReference type="InterPro" id="IPR042277">
    <property type="entry name" value="IST1-like"/>
</dbReference>
<dbReference type="GO" id="GO:0015031">
    <property type="term" value="P:protein transport"/>
    <property type="evidence" value="ECO:0007669"/>
    <property type="project" value="InterPro"/>
</dbReference>
<accession>A0AAD2CZB4</accession>
<keyword evidence="4" id="KW-1185">Reference proteome</keyword>
<evidence type="ECO:0000313" key="4">
    <source>
        <dbReference type="Proteomes" id="UP001295684"/>
    </source>
</evidence>
<dbReference type="Pfam" id="PF03398">
    <property type="entry name" value="Ist1"/>
    <property type="match status" value="1"/>
</dbReference>
<name>A0AAD2CZB4_EUPCR</name>
<evidence type="ECO:0000256" key="2">
    <source>
        <dbReference type="SAM" id="MobiDB-lite"/>
    </source>
</evidence>
<organism evidence="3 4">
    <name type="scientific">Euplotes crassus</name>
    <dbReference type="NCBI Taxonomy" id="5936"/>
    <lineage>
        <taxon>Eukaryota</taxon>
        <taxon>Sar</taxon>
        <taxon>Alveolata</taxon>
        <taxon>Ciliophora</taxon>
        <taxon>Intramacronucleata</taxon>
        <taxon>Spirotrichea</taxon>
        <taxon>Hypotrichia</taxon>
        <taxon>Euplotida</taxon>
        <taxon>Euplotidae</taxon>
        <taxon>Moneuplotes</taxon>
    </lineage>
</organism>
<feature type="compositionally biased region" description="Low complexity" evidence="2">
    <location>
        <begin position="256"/>
        <end position="284"/>
    </location>
</feature>
<feature type="region of interest" description="Disordered" evidence="2">
    <location>
        <begin position="243"/>
        <end position="337"/>
    </location>
</feature>
<dbReference type="InterPro" id="IPR005061">
    <property type="entry name" value="Ist1"/>
</dbReference>
<evidence type="ECO:0000313" key="3">
    <source>
        <dbReference type="EMBL" id="CAI2374632.1"/>
    </source>
</evidence>
<protein>
    <submittedName>
        <fullName evidence="3">Uncharacterized protein</fullName>
    </submittedName>
</protein>
<comment type="caution">
    <text evidence="3">The sequence shown here is derived from an EMBL/GenBank/DDBJ whole genome shotgun (WGS) entry which is preliminary data.</text>
</comment>
<evidence type="ECO:0000256" key="1">
    <source>
        <dbReference type="ARBA" id="ARBA00005536"/>
    </source>
</evidence>
<dbReference type="EMBL" id="CAMPGE010016053">
    <property type="protein sequence ID" value="CAI2374632.1"/>
    <property type="molecule type" value="Genomic_DNA"/>
</dbReference>
<proteinExistence type="inferred from homology"/>
<gene>
    <name evidence="3" type="ORF">ECRASSUSDP1_LOCUS15989</name>
</gene>
<sequence length="337" mass="36907">MGNKGFDKIKYKTLLTEASSRMNIRRGKKVNELYRVRDKIVDFVKNGDMSSALIYIDNYINEENKLKVYDALSTMCDQMKGRVSEVESFGITDDLMPNANAIVYAGQRLDIKELEKLSVILQDLMPKVEYKEAVNGTCHNEIVRDNTSYRKCEKGESYLKLVELCQETDTQCILTEKWKKTLREYCYKNKLDYPYSAEEDVGYNPGGSAPPIPSYEPAAPGGYAPPPAPAGYGPSPGGYAPAPVHHLPAPGGYDGSGIPAPSPASAGIPPPASLSGAPSSSGYSLPPPPDDLNLPSYGYDAKKVPEPPAPEERAPKSEKSDDSDDEDLMARLKNLQK</sequence>
<dbReference type="Proteomes" id="UP001295684">
    <property type="component" value="Unassembled WGS sequence"/>
</dbReference>
<comment type="similarity">
    <text evidence="1">Belongs to the IST1 family.</text>
</comment>
<dbReference type="Gene3D" id="1.20.1260.60">
    <property type="entry name" value="Vacuolar protein sorting-associated protein Ist1"/>
    <property type="match status" value="1"/>
</dbReference>
<feature type="compositionally biased region" description="Basic and acidic residues" evidence="2">
    <location>
        <begin position="300"/>
        <end position="320"/>
    </location>
</feature>
<dbReference type="AlphaFoldDB" id="A0AAD2CZB4"/>
<reference evidence="3" key="1">
    <citation type="submission" date="2023-07" db="EMBL/GenBank/DDBJ databases">
        <authorList>
            <consortium name="AG Swart"/>
            <person name="Singh M."/>
            <person name="Singh A."/>
            <person name="Seah K."/>
            <person name="Emmerich C."/>
        </authorList>
    </citation>
    <scope>NUCLEOTIDE SEQUENCE</scope>
    <source>
        <strain evidence="3">DP1</strain>
    </source>
</reference>